<keyword evidence="3" id="KW-1185">Reference proteome</keyword>
<dbReference type="EMBL" id="LN679301">
    <property type="protein sequence ID" value="CEL56174.1"/>
    <property type="molecule type" value="Genomic_DNA"/>
</dbReference>
<organism evidence="2 3">
    <name type="scientific">Thanatephorus cucumeris (strain AG1-IB / isolate 7/3/14)</name>
    <name type="common">Lettuce bottom rot fungus</name>
    <name type="synonym">Rhizoctonia solani</name>
    <dbReference type="NCBI Taxonomy" id="1108050"/>
    <lineage>
        <taxon>Eukaryota</taxon>
        <taxon>Fungi</taxon>
        <taxon>Dikarya</taxon>
        <taxon>Basidiomycota</taxon>
        <taxon>Agaricomycotina</taxon>
        <taxon>Agaricomycetes</taxon>
        <taxon>Cantharellales</taxon>
        <taxon>Ceratobasidiaceae</taxon>
        <taxon>Rhizoctonia</taxon>
        <taxon>Rhizoctonia solani AG-1</taxon>
    </lineage>
</organism>
<dbReference type="InterPro" id="IPR011990">
    <property type="entry name" value="TPR-like_helical_dom_sf"/>
</dbReference>
<dbReference type="SUPFAM" id="SSF81901">
    <property type="entry name" value="HCP-like"/>
    <property type="match status" value="2"/>
</dbReference>
<dbReference type="Pfam" id="PF12770">
    <property type="entry name" value="CHAT"/>
    <property type="match status" value="1"/>
</dbReference>
<dbReference type="Gene3D" id="1.25.40.10">
    <property type="entry name" value="Tetratricopeptide repeat domain"/>
    <property type="match status" value="3"/>
</dbReference>
<protein>
    <recommendedName>
        <fullName evidence="1">CHAT domain-containing protein</fullName>
    </recommendedName>
</protein>
<evidence type="ECO:0000313" key="2">
    <source>
        <dbReference type="EMBL" id="CEL56174.1"/>
    </source>
</evidence>
<dbReference type="InterPro" id="IPR024983">
    <property type="entry name" value="CHAT_dom"/>
</dbReference>
<proteinExistence type="predicted"/>
<dbReference type="PANTHER" id="PTHR19959:SF119">
    <property type="entry name" value="FUNGAL LIPASE-LIKE DOMAIN-CONTAINING PROTEIN"/>
    <property type="match status" value="1"/>
</dbReference>
<dbReference type="Pfam" id="PF13374">
    <property type="entry name" value="TPR_10"/>
    <property type="match status" value="1"/>
</dbReference>
<sequence>MGSIEPPVRVYCQEDNLDYEELHSRAEIHGRQFKRFGKLEDVEKAIEYGRCALDLTPRGHPEEPSRLTSLGIYLQDRFQRLGDLEDMNQSMVYLVRAVELTPENNTSLPFRLGKLGRSYIDRFRRLGTIEDLKKSIECGSRALELTPSSHPDLTSRHAELGLSYIHRYRRLGAIDDLEKSIRCFSRALDLTPDGHPDLPSRHTDLGATYSDRYRRLGVIDDLEKSMECFSCALELTPDSHPELPSRHANIGLTRALELTPDGHPGLPSHHANLGLSYSDRYGRLGAIGDLEKSIECFSCALGLTPSGHPDLPSHHASLGVSYNDRYRRLGAIDDLEKAIQCLTCVFNLTPDDHPDLPSHHASLGVSYSDRYQRLGAFDDLEKAIQCRTRALELTPDGHPDLPFRHASLGVSSSRRYRRLGVIDDLEKSIECFSRALELTPDGHPDLPSRHANLGLSYSDRHRRLGVMKDLEKSIKCKTRALNLTPEAHPALSLQYSNLAMSYHDQYKRTADPSHLKSSLDPFRKSSQLLNGAPRDAFTYALKWTKFASQYTYLNPVEAFRATIELLPHFIWLGATTSQRYQDLALADNVALRAASAAIQSSNYNLALEWLEHARCVVWNQTLMLRSPVEKLMLSYPDLASRIQSVSQRLHRASSGSLAPTSVTDSPEYRHRLAPEYEKLLAEVRLVPEFEDFICPNKFHGLKRAARNGLIVVINCYKAQCDALLVLPSHDHIAHLALLGFTERKARHTRSEIEKLLQKKGLRERGFKIKGNCQREPDPDIGLVLADIWNNVVKPVLNYLGYINNEPTDDLPHITWCPTGALNFLPLHAAGDYEQPGCRVFNHVISSYTPTLSALLASNPTELSAIPRVLVISQAATSGYSRLPGTARELEHIRTHTQDRAEYTQLIDRGATPAIVLDAMEQHDWVHLACHAQQNIRDPTKSGFFLHGGTLGLAAITQRSFRNKGLAFLSACQTATGDEKLPDEAIHLASGMLMAGYPSVIASMWSVMDADAPFVADRVYAQLMKVGKIGNGEAGKALHYAVAGLREKVGEKEYGRWVPYIHIGS</sequence>
<accession>A0A0B7FGY5</accession>
<dbReference type="Proteomes" id="UP000059188">
    <property type="component" value="Unassembled WGS sequence"/>
</dbReference>
<feature type="domain" description="CHAT" evidence="1">
    <location>
        <begin position="786"/>
        <end position="1064"/>
    </location>
</feature>
<reference evidence="2 3" key="1">
    <citation type="submission" date="2014-11" db="EMBL/GenBank/DDBJ databases">
        <authorList>
            <person name="Wibberg Daniel"/>
        </authorList>
    </citation>
    <scope>NUCLEOTIDE SEQUENCE [LARGE SCALE GENOMIC DNA]</scope>
    <source>
        <strain evidence="2">Rhizoctonia solani AG1-IB 7/3/14</strain>
    </source>
</reference>
<evidence type="ECO:0000259" key="1">
    <source>
        <dbReference type="Pfam" id="PF12770"/>
    </source>
</evidence>
<dbReference type="AlphaFoldDB" id="A0A0B7FGY5"/>
<dbReference type="STRING" id="1108050.A0A0B7FGY5"/>
<evidence type="ECO:0000313" key="3">
    <source>
        <dbReference type="Proteomes" id="UP000059188"/>
    </source>
</evidence>
<dbReference type="PANTHER" id="PTHR19959">
    <property type="entry name" value="KINESIN LIGHT CHAIN"/>
    <property type="match status" value="1"/>
</dbReference>
<dbReference type="OrthoDB" id="9991317at2759"/>
<name>A0A0B7FGY5_THACB</name>
<gene>
    <name evidence="2" type="ORF">RSOLAG1IB_11863</name>
</gene>